<gene>
    <name evidence="2" type="ORF">NCTC1542_02225</name>
</gene>
<accession>A0A378UBD0</accession>
<protein>
    <submittedName>
        <fullName evidence="2">Predicted membrane protein</fullName>
    </submittedName>
</protein>
<proteinExistence type="predicted"/>
<evidence type="ECO:0000313" key="3">
    <source>
        <dbReference type="Proteomes" id="UP000255389"/>
    </source>
</evidence>
<keyword evidence="1" id="KW-1133">Transmembrane helix</keyword>
<reference evidence="2 3" key="1">
    <citation type="submission" date="2018-06" db="EMBL/GenBank/DDBJ databases">
        <authorList>
            <consortium name="Pathogen Informatics"/>
            <person name="Doyle S."/>
        </authorList>
    </citation>
    <scope>NUCLEOTIDE SEQUENCE [LARGE SCALE GENOMIC DNA]</scope>
    <source>
        <strain evidence="2 3">NCTC1542</strain>
    </source>
</reference>
<feature type="transmembrane region" description="Helical" evidence="1">
    <location>
        <begin position="17"/>
        <end position="35"/>
    </location>
</feature>
<keyword evidence="1" id="KW-0472">Membrane</keyword>
<evidence type="ECO:0000256" key="1">
    <source>
        <dbReference type="SAM" id="Phobius"/>
    </source>
</evidence>
<name>A0A378UBD0_MYCFO</name>
<dbReference type="Proteomes" id="UP000255389">
    <property type="component" value="Unassembled WGS sequence"/>
</dbReference>
<dbReference type="AlphaFoldDB" id="A0A378UBD0"/>
<keyword evidence="1" id="KW-0812">Transmembrane</keyword>
<dbReference type="EMBL" id="UGQY01000001">
    <property type="protein sequence ID" value="STZ74668.1"/>
    <property type="molecule type" value="Genomic_DNA"/>
</dbReference>
<evidence type="ECO:0000313" key="2">
    <source>
        <dbReference type="EMBL" id="STZ74668.1"/>
    </source>
</evidence>
<organism evidence="2 3">
    <name type="scientific">Mycolicibacterium fortuitum</name>
    <name type="common">Mycobacterium fortuitum</name>
    <dbReference type="NCBI Taxonomy" id="1766"/>
    <lineage>
        <taxon>Bacteria</taxon>
        <taxon>Bacillati</taxon>
        <taxon>Actinomycetota</taxon>
        <taxon>Actinomycetes</taxon>
        <taxon>Mycobacteriales</taxon>
        <taxon>Mycobacteriaceae</taxon>
        <taxon>Mycolicibacterium</taxon>
    </lineage>
</organism>
<sequence length="39" mass="4151">MVASADMSSTRLQSLDVLRGIAILGTLGTNIWIFTDPEG</sequence>